<reference evidence="5" key="1">
    <citation type="journal article" date="2023" name="Commun. Biol.">
        <title>Genome analysis of Parmales, the sister group of diatoms, reveals the evolutionary specialization of diatoms from phago-mixotrophs to photoautotrophs.</title>
        <authorList>
            <person name="Ban H."/>
            <person name="Sato S."/>
            <person name="Yoshikawa S."/>
            <person name="Yamada K."/>
            <person name="Nakamura Y."/>
            <person name="Ichinomiya M."/>
            <person name="Sato N."/>
            <person name="Blanc-Mathieu R."/>
            <person name="Endo H."/>
            <person name="Kuwata A."/>
            <person name="Ogata H."/>
        </authorList>
    </citation>
    <scope>NUCLEOTIDE SEQUENCE [LARGE SCALE GENOMIC DNA]</scope>
    <source>
        <strain evidence="5">NIES 3700</strain>
    </source>
</reference>
<name>A0A9W7F3L6_9STRA</name>
<sequence length="290" mass="31901">MICSSPIQTSKHPVSKEGMRRPTEALLIDPPTPSQRLSWCTPAAPRATQDSSSCRKGSKRCSRQLNFNEGLDLDLDRSIVEAAGPPVPKLRRLSACPSVEMVPGVLESICFFSRLAKVEAYTSQSPVVTPSLCDEIIQKTDEIGDRNGWGTYVFAKRTLHVNDERELVGLSKGVSEGVKRACEQLYGSSMEWTQKNEPHIVSYIHTGVEKEGFTHVGWHTDSSDITFLLSLSPLASYSGGGTVIEAESKEKHIHLGQGEVLIFEGGKERHRGVKITEGKRVLLVGFLKKV</sequence>
<dbReference type="OrthoDB" id="69177at2759"/>
<comment type="similarity">
    <text evidence="1">Belongs to the iron/ascorbate-dependent oxidoreductase family.</text>
</comment>
<dbReference type="GO" id="GO:0046872">
    <property type="term" value="F:metal ion binding"/>
    <property type="evidence" value="ECO:0007669"/>
    <property type="project" value="UniProtKB-KW"/>
</dbReference>
<dbReference type="Gene3D" id="2.60.120.620">
    <property type="entry name" value="q2cbj1_9rhob like domain"/>
    <property type="match status" value="1"/>
</dbReference>
<protein>
    <recommendedName>
        <fullName evidence="3">Fe2OG dioxygenase domain-containing protein</fullName>
    </recommendedName>
</protein>
<dbReference type="InterPro" id="IPR005123">
    <property type="entry name" value="Oxoglu/Fe-dep_dioxygenase_dom"/>
</dbReference>
<evidence type="ECO:0000256" key="2">
    <source>
        <dbReference type="SAM" id="MobiDB-lite"/>
    </source>
</evidence>
<keyword evidence="1" id="KW-0560">Oxidoreductase</keyword>
<evidence type="ECO:0000313" key="5">
    <source>
        <dbReference type="Proteomes" id="UP001165122"/>
    </source>
</evidence>
<feature type="region of interest" description="Disordered" evidence="2">
    <location>
        <begin position="1"/>
        <end position="34"/>
    </location>
</feature>
<evidence type="ECO:0000259" key="3">
    <source>
        <dbReference type="PROSITE" id="PS51471"/>
    </source>
</evidence>
<comment type="caution">
    <text evidence="4">The sequence shown here is derived from an EMBL/GenBank/DDBJ whole genome shotgun (WGS) entry which is preliminary data.</text>
</comment>
<evidence type="ECO:0000313" key="4">
    <source>
        <dbReference type="EMBL" id="GMI02335.1"/>
    </source>
</evidence>
<feature type="compositionally biased region" description="Polar residues" evidence="2">
    <location>
        <begin position="1"/>
        <end position="12"/>
    </location>
</feature>
<evidence type="ECO:0000256" key="1">
    <source>
        <dbReference type="RuleBase" id="RU003682"/>
    </source>
</evidence>
<dbReference type="AlphaFoldDB" id="A0A9W7F3L6"/>
<keyword evidence="1" id="KW-0479">Metal-binding</keyword>
<gene>
    <name evidence="4" type="ORF">TrLO_g7420</name>
</gene>
<organism evidence="4 5">
    <name type="scientific">Triparma laevis f. longispina</name>
    <dbReference type="NCBI Taxonomy" id="1714387"/>
    <lineage>
        <taxon>Eukaryota</taxon>
        <taxon>Sar</taxon>
        <taxon>Stramenopiles</taxon>
        <taxon>Ochrophyta</taxon>
        <taxon>Bolidophyceae</taxon>
        <taxon>Parmales</taxon>
        <taxon>Triparmaceae</taxon>
        <taxon>Triparma</taxon>
    </lineage>
</organism>
<dbReference type="Proteomes" id="UP001165122">
    <property type="component" value="Unassembled WGS sequence"/>
</dbReference>
<keyword evidence="1" id="KW-0408">Iron</keyword>
<keyword evidence="5" id="KW-1185">Reference proteome</keyword>
<feature type="domain" description="Fe2OG dioxygenase" evidence="3">
    <location>
        <begin position="194"/>
        <end position="289"/>
    </location>
</feature>
<dbReference type="EMBL" id="BRXW01000042">
    <property type="protein sequence ID" value="GMI02335.1"/>
    <property type="molecule type" value="Genomic_DNA"/>
</dbReference>
<accession>A0A9W7F3L6</accession>
<dbReference type="PROSITE" id="PS51471">
    <property type="entry name" value="FE2OG_OXY"/>
    <property type="match status" value="1"/>
</dbReference>
<feature type="compositionally biased region" description="Basic and acidic residues" evidence="2">
    <location>
        <begin position="14"/>
        <end position="23"/>
    </location>
</feature>
<dbReference type="GO" id="GO:0016491">
    <property type="term" value="F:oxidoreductase activity"/>
    <property type="evidence" value="ECO:0007669"/>
    <property type="project" value="UniProtKB-KW"/>
</dbReference>
<proteinExistence type="inferred from homology"/>